<dbReference type="InterPro" id="IPR025101">
    <property type="entry name" value="DUF4012"/>
</dbReference>
<protein>
    <submittedName>
        <fullName evidence="2">DUF4012 domain-containing protein</fullName>
    </submittedName>
</protein>
<proteinExistence type="predicted"/>
<keyword evidence="1" id="KW-0812">Transmembrane</keyword>
<accession>A0A4P6EEM4</accession>
<organism evidence="2 3">
    <name type="scientific">Microbacterium protaetiae</name>
    <dbReference type="NCBI Taxonomy" id="2509458"/>
    <lineage>
        <taxon>Bacteria</taxon>
        <taxon>Bacillati</taxon>
        <taxon>Actinomycetota</taxon>
        <taxon>Actinomycetes</taxon>
        <taxon>Micrococcales</taxon>
        <taxon>Microbacteriaceae</taxon>
        <taxon>Microbacterium</taxon>
    </lineage>
</organism>
<keyword evidence="3" id="KW-1185">Reference proteome</keyword>
<dbReference type="EMBL" id="CP035494">
    <property type="protein sequence ID" value="QAY60634.1"/>
    <property type="molecule type" value="Genomic_DNA"/>
</dbReference>
<dbReference type="RefSeq" id="WP_129390438.1">
    <property type="nucleotide sequence ID" value="NZ_CP035494.1"/>
</dbReference>
<reference evidence="2 3" key="1">
    <citation type="submission" date="2019-01" db="EMBL/GenBank/DDBJ databases">
        <title>Genome sequencing of strain DFW100M-13.</title>
        <authorList>
            <person name="Heo J."/>
            <person name="Kim S.-J."/>
            <person name="Kim J.-S."/>
            <person name="Hong S.-B."/>
            <person name="Kwon S.-W."/>
        </authorList>
    </citation>
    <scope>NUCLEOTIDE SEQUENCE [LARGE SCALE GENOMIC DNA]</scope>
    <source>
        <strain evidence="2 3">DFW100M-13</strain>
    </source>
</reference>
<keyword evidence="1" id="KW-0472">Membrane</keyword>
<evidence type="ECO:0000256" key="1">
    <source>
        <dbReference type="SAM" id="Phobius"/>
    </source>
</evidence>
<keyword evidence="1" id="KW-1133">Transmembrane helix</keyword>
<evidence type="ECO:0000313" key="3">
    <source>
        <dbReference type="Proteomes" id="UP000293995"/>
    </source>
</evidence>
<sequence length="609" mass="65606">MPNPTRYGRYRMHGSGRHAVICRRRWPWITGTVVVGVVGIFAAIVAVFAIQAISVKNDLLAAKSKISSIATYLKSGESDKITQAGDDILDLTRGANSTVQGPLWEIASGIPLVGQNVDAVRKATEATSILVEGALPAGITMLSSLKIDDVSVSGGGVDLEPVEEAAKSLPEINAAFAAAQERLDGVDRTKILPVVDNAIGSLFDVMDEAGPVLEQVEHYLPTILSVAGADEKRTYMLVFQNNAEARAAGGLPAATAIVEVDNGHIKLQDQTNTNTFRRDLLVIDPPAEVQSLYEADTFRGFGNFTRTPDYLTTAAAFDSLWNITTGKHLDGVIMLDPVVLAHVLKVTGPITTADGRQLSSDNVVDALLYDAYVRYKGNNAQDAFFASVAERVFKKLSSGDWDVMDMLDELHGSIVEDRLKAWFADDAEEAMATELGMDGKLTTDNTKTTQVGIYLNDAAYSKLEYFMKTQVNVTCDPDAGTMTTSITIFNSVPSTGMTSYQLGIRNKRYEIPRQDFVLDVMYFAPPGSEIISVDPTGGDNWEGLRSGEEKGHQGQVVRVYVAQNSSRTVSYTSSIPQGDLGPVSVDTTPTVTDTPITVSKTCDAIVTAP</sequence>
<dbReference type="Proteomes" id="UP000293995">
    <property type="component" value="Chromosome"/>
</dbReference>
<name>A0A4P6EEM4_9MICO</name>
<dbReference type="AlphaFoldDB" id="A0A4P6EEM4"/>
<evidence type="ECO:0000313" key="2">
    <source>
        <dbReference type="EMBL" id="QAY60634.1"/>
    </source>
</evidence>
<dbReference type="Pfam" id="PF13196">
    <property type="entry name" value="DUF4012"/>
    <property type="match status" value="1"/>
</dbReference>
<dbReference type="OrthoDB" id="3203519at2"/>
<dbReference type="KEGG" id="mprt:ET475_11980"/>
<gene>
    <name evidence="2" type="ORF">ET475_11980</name>
</gene>
<feature type="transmembrane region" description="Helical" evidence="1">
    <location>
        <begin position="26"/>
        <end position="50"/>
    </location>
</feature>